<dbReference type="AlphaFoldDB" id="A0A345ZYV5"/>
<dbReference type="Pfam" id="PF01047">
    <property type="entry name" value="MarR"/>
    <property type="match status" value="1"/>
</dbReference>
<feature type="compositionally biased region" description="Basic and acidic residues" evidence="1">
    <location>
        <begin position="1"/>
        <end position="10"/>
    </location>
</feature>
<evidence type="ECO:0000313" key="3">
    <source>
        <dbReference type="EMBL" id="AXK82102.1"/>
    </source>
</evidence>
<dbReference type="InterPro" id="IPR039422">
    <property type="entry name" value="MarR/SlyA-like"/>
</dbReference>
<accession>A0A345ZYV5</accession>
<dbReference type="InterPro" id="IPR036390">
    <property type="entry name" value="WH_DNA-bd_sf"/>
</dbReference>
<evidence type="ECO:0000259" key="2">
    <source>
        <dbReference type="PROSITE" id="PS50995"/>
    </source>
</evidence>
<feature type="region of interest" description="Disordered" evidence="1">
    <location>
        <begin position="1"/>
        <end position="38"/>
    </location>
</feature>
<feature type="domain" description="HTH marR-type" evidence="2">
    <location>
        <begin position="47"/>
        <end position="179"/>
    </location>
</feature>
<protein>
    <submittedName>
        <fullName evidence="3">MarR family transcriptional regulator</fullName>
    </submittedName>
</protein>
<dbReference type="PROSITE" id="PS50995">
    <property type="entry name" value="HTH_MARR_2"/>
    <property type="match status" value="1"/>
</dbReference>
<dbReference type="Proteomes" id="UP000254889">
    <property type="component" value="Chromosome"/>
</dbReference>
<evidence type="ECO:0000256" key="1">
    <source>
        <dbReference type="SAM" id="MobiDB-lite"/>
    </source>
</evidence>
<keyword evidence="4" id="KW-1185">Reference proteome</keyword>
<dbReference type="SMART" id="SM00347">
    <property type="entry name" value="HTH_MARR"/>
    <property type="match status" value="1"/>
</dbReference>
<dbReference type="KEGG" id="ptaw:DW352_17160"/>
<organism evidence="3 4">
    <name type="scientific">Pseudolabrys taiwanensis</name>
    <dbReference type="NCBI Taxonomy" id="331696"/>
    <lineage>
        <taxon>Bacteria</taxon>
        <taxon>Pseudomonadati</taxon>
        <taxon>Pseudomonadota</taxon>
        <taxon>Alphaproteobacteria</taxon>
        <taxon>Hyphomicrobiales</taxon>
        <taxon>Xanthobacteraceae</taxon>
        <taxon>Pseudolabrys</taxon>
    </lineage>
</organism>
<dbReference type="InterPro" id="IPR036388">
    <property type="entry name" value="WH-like_DNA-bd_sf"/>
</dbReference>
<dbReference type="EMBL" id="CP031417">
    <property type="protein sequence ID" value="AXK82102.1"/>
    <property type="molecule type" value="Genomic_DNA"/>
</dbReference>
<reference evidence="3 4" key="1">
    <citation type="submission" date="2018-07" db="EMBL/GenBank/DDBJ databases">
        <authorList>
            <person name="Quirk P.G."/>
            <person name="Krulwich T.A."/>
        </authorList>
    </citation>
    <scope>NUCLEOTIDE SEQUENCE [LARGE SCALE GENOMIC DNA]</scope>
    <source>
        <strain evidence="3 4">CC-BB4</strain>
    </source>
</reference>
<dbReference type="SUPFAM" id="SSF46785">
    <property type="entry name" value="Winged helix' DNA-binding domain"/>
    <property type="match status" value="1"/>
</dbReference>
<gene>
    <name evidence="3" type="ORF">DW352_17160</name>
</gene>
<dbReference type="PANTHER" id="PTHR33164">
    <property type="entry name" value="TRANSCRIPTIONAL REGULATOR, MARR FAMILY"/>
    <property type="match status" value="1"/>
</dbReference>
<dbReference type="PANTHER" id="PTHR33164:SF89">
    <property type="entry name" value="MARR FAMILY REGULATORY PROTEIN"/>
    <property type="match status" value="1"/>
</dbReference>
<dbReference type="PRINTS" id="PR00598">
    <property type="entry name" value="HTHMARR"/>
</dbReference>
<dbReference type="GO" id="GO:0003700">
    <property type="term" value="F:DNA-binding transcription factor activity"/>
    <property type="evidence" value="ECO:0007669"/>
    <property type="project" value="InterPro"/>
</dbReference>
<dbReference type="InterPro" id="IPR000835">
    <property type="entry name" value="HTH_MarR-typ"/>
</dbReference>
<sequence length="182" mass="20186">MAVSNFKEKTSVPGVTVTVRKGNGKGAGRPPRNGDAAARPVDFGPLATWVGFNLRVAQEATFQAFSHRSAEIGESPGRFSTLTIIARNPGISQTELSTANGRDKSSLTPVIEDLVRRGMVERKRMDNDRRTYRLTLTAAGKKTLALMTRAARRHERNLDRIIGLRDKKWFLEILKRIAGEIE</sequence>
<dbReference type="GO" id="GO:0006950">
    <property type="term" value="P:response to stress"/>
    <property type="evidence" value="ECO:0007669"/>
    <property type="project" value="TreeGrafter"/>
</dbReference>
<dbReference type="Gene3D" id="1.10.10.10">
    <property type="entry name" value="Winged helix-like DNA-binding domain superfamily/Winged helix DNA-binding domain"/>
    <property type="match status" value="1"/>
</dbReference>
<dbReference type="OrthoDB" id="8228089at2"/>
<proteinExistence type="predicted"/>
<name>A0A345ZYV5_9HYPH</name>
<evidence type="ECO:0000313" key="4">
    <source>
        <dbReference type="Proteomes" id="UP000254889"/>
    </source>
</evidence>